<dbReference type="InterPro" id="IPR012134">
    <property type="entry name" value="Glu-5-SA_DH"/>
</dbReference>
<dbReference type="InterPro" id="IPR016161">
    <property type="entry name" value="Ald_DH/histidinol_DH"/>
</dbReference>
<dbReference type="PANTHER" id="PTHR11063:SF8">
    <property type="entry name" value="DELTA-1-PYRROLINE-5-CARBOXYLATE SYNTHASE"/>
    <property type="match status" value="1"/>
</dbReference>
<dbReference type="InParanoid" id="A0A165HX87"/>
<evidence type="ECO:0000256" key="7">
    <source>
        <dbReference type="ARBA" id="ARBA00049024"/>
    </source>
</evidence>
<evidence type="ECO:0000313" key="13">
    <source>
        <dbReference type="EMBL" id="KZT59864.1"/>
    </source>
</evidence>
<protein>
    <recommendedName>
        <fullName evidence="2">glutamate-5-semialdehyde dehydrogenase</fullName>
        <ecNumber evidence="2">1.2.1.41</ecNumber>
    </recommendedName>
    <alternativeName>
        <fullName evidence="11">Glutamate-5-semialdehyde dehydrogenase</fullName>
    </alternativeName>
    <alternativeName>
        <fullName evidence="10">Glutamyl-gamma-semialdehyde dehydrogenase</fullName>
    </alternativeName>
</protein>
<keyword evidence="14" id="KW-1185">Reference proteome</keyword>
<dbReference type="GO" id="GO:0004350">
    <property type="term" value="F:glutamate-5-semialdehyde dehydrogenase activity"/>
    <property type="evidence" value="ECO:0007669"/>
    <property type="project" value="UniProtKB-EC"/>
</dbReference>
<gene>
    <name evidence="13" type="ORF">CALCODRAFT_466296</name>
</gene>
<dbReference type="Proteomes" id="UP000076842">
    <property type="component" value="Unassembled WGS sequence"/>
</dbReference>
<accession>A0A165HX87</accession>
<dbReference type="STRING" id="1353952.A0A165HX87"/>
<dbReference type="InterPro" id="IPR000965">
    <property type="entry name" value="GPR_dom"/>
</dbReference>
<dbReference type="PIRSF" id="PIRSF000151">
    <property type="entry name" value="GPR"/>
    <property type="match status" value="1"/>
</dbReference>
<evidence type="ECO:0000256" key="11">
    <source>
        <dbReference type="ARBA" id="ARBA00077451"/>
    </source>
</evidence>
<dbReference type="OrthoDB" id="1934954at2759"/>
<keyword evidence="5" id="KW-0521">NADP</keyword>
<keyword evidence="3" id="KW-0028">Amino-acid biosynthesis</keyword>
<dbReference type="NCBIfam" id="TIGR00407">
    <property type="entry name" value="proA"/>
    <property type="match status" value="1"/>
</dbReference>
<evidence type="ECO:0000259" key="12">
    <source>
        <dbReference type="Pfam" id="PF00171"/>
    </source>
</evidence>
<evidence type="ECO:0000256" key="2">
    <source>
        <dbReference type="ARBA" id="ARBA00013002"/>
    </source>
</evidence>
<evidence type="ECO:0000256" key="9">
    <source>
        <dbReference type="ARBA" id="ARBA00060997"/>
    </source>
</evidence>
<feature type="domain" description="Aldehyde dehydrogenase" evidence="12">
    <location>
        <begin position="10"/>
        <end position="291"/>
    </location>
</feature>
<dbReference type="UniPathway" id="UPA00098">
    <property type="reaction ID" value="UER00360"/>
</dbReference>
<name>A0A165HX87_9BASI</name>
<dbReference type="SUPFAM" id="SSF53720">
    <property type="entry name" value="ALDH-like"/>
    <property type="match status" value="1"/>
</dbReference>
<dbReference type="Gene3D" id="3.40.309.10">
    <property type="entry name" value="Aldehyde Dehydrogenase, Chain A, domain 2"/>
    <property type="match status" value="1"/>
</dbReference>
<dbReference type="FunCoup" id="A0A165HX87">
    <property type="interactions" value="272"/>
</dbReference>
<evidence type="ECO:0000313" key="14">
    <source>
        <dbReference type="Proteomes" id="UP000076842"/>
    </source>
</evidence>
<dbReference type="GO" id="GO:0055129">
    <property type="term" value="P:L-proline biosynthetic process"/>
    <property type="evidence" value="ECO:0007669"/>
    <property type="project" value="UniProtKB-UniPathway"/>
</dbReference>
<evidence type="ECO:0000256" key="8">
    <source>
        <dbReference type="ARBA" id="ARBA00059423"/>
    </source>
</evidence>
<dbReference type="HAMAP" id="MF_00412">
    <property type="entry name" value="ProA"/>
    <property type="match status" value="1"/>
</dbReference>
<dbReference type="InterPro" id="IPR016162">
    <property type="entry name" value="Ald_DH_N"/>
</dbReference>
<dbReference type="InterPro" id="IPR016163">
    <property type="entry name" value="Ald_DH_C"/>
</dbReference>
<dbReference type="InterPro" id="IPR020593">
    <property type="entry name" value="G-glutamylP_reductase_CS"/>
</dbReference>
<organism evidence="13 14">
    <name type="scientific">Calocera cornea HHB12733</name>
    <dbReference type="NCBI Taxonomy" id="1353952"/>
    <lineage>
        <taxon>Eukaryota</taxon>
        <taxon>Fungi</taxon>
        <taxon>Dikarya</taxon>
        <taxon>Basidiomycota</taxon>
        <taxon>Agaricomycotina</taxon>
        <taxon>Dacrymycetes</taxon>
        <taxon>Dacrymycetales</taxon>
        <taxon>Dacrymycetaceae</taxon>
        <taxon>Calocera</taxon>
    </lineage>
</organism>
<dbReference type="Pfam" id="PF00171">
    <property type="entry name" value="Aldedh"/>
    <property type="match status" value="1"/>
</dbReference>
<proteinExistence type="inferred from homology"/>
<dbReference type="InterPro" id="IPR015590">
    <property type="entry name" value="Aldehyde_DH_dom"/>
</dbReference>
<evidence type="ECO:0000256" key="10">
    <source>
        <dbReference type="ARBA" id="ARBA00075718"/>
    </source>
</evidence>
<comment type="pathway">
    <text evidence="1">Amino-acid biosynthesis; L-proline biosynthesis; L-glutamate 5-semialdehyde from L-glutamate: step 2/2.</text>
</comment>
<comment type="function">
    <text evidence="8">Catalyzes the NADPH dependent reduction of L-gamma-glutamyl 5-phosphate into L-glutamate 5-semialdehyde and phosphate. The product spontaneously undergoes cyclization to form 1-pyrroline-5-carboxylate.</text>
</comment>
<keyword evidence="6" id="KW-0560">Oxidoreductase</keyword>
<comment type="similarity">
    <text evidence="9">Belongs to the gamma-glutamyl phosphate reductase family.</text>
</comment>
<dbReference type="CDD" id="cd07079">
    <property type="entry name" value="ALDH_F18-19_ProA-GPR"/>
    <property type="match status" value="1"/>
</dbReference>
<dbReference type="Gene3D" id="3.40.605.10">
    <property type="entry name" value="Aldehyde Dehydrogenase, Chain A, domain 1"/>
    <property type="match status" value="1"/>
</dbReference>
<dbReference type="FunFam" id="3.40.309.10:FF:000006">
    <property type="entry name" value="Gamma-glutamyl phosphate reductase"/>
    <property type="match status" value="1"/>
</dbReference>
<dbReference type="EC" id="1.2.1.41" evidence="2"/>
<keyword evidence="4" id="KW-0641">Proline biosynthesis</keyword>
<evidence type="ECO:0000256" key="3">
    <source>
        <dbReference type="ARBA" id="ARBA00022605"/>
    </source>
</evidence>
<dbReference type="PANTHER" id="PTHR11063">
    <property type="entry name" value="GLUTAMATE SEMIALDEHYDE DEHYDROGENASE"/>
    <property type="match status" value="1"/>
</dbReference>
<reference evidence="13 14" key="1">
    <citation type="journal article" date="2016" name="Mol. Biol. Evol.">
        <title>Comparative Genomics of Early-Diverging Mushroom-Forming Fungi Provides Insights into the Origins of Lignocellulose Decay Capabilities.</title>
        <authorList>
            <person name="Nagy L.G."/>
            <person name="Riley R."/>
            <person name="Tritt A."/>
            <person name="Adam C."/>
            <person name="Daum C."/>
            <person name="Floudas D."/>
            <person name="Sun H."/>
            <person name="Yadav J.S."/>
            <person name="Pangilinan J."/>
            <person name="Larsson K.H."/>
            <person name="Matsuura K."/>
            <person name="Barry K."/>
            <person name="Labutti K."/>
            <person name="Kuo R."/>
            <person name="Ohm R.A."/>
            <person name="Bhattacharya S.S."/>
            <person name="Shirouzu T."/>
            <person name="Yoshinaga Y."/>
            <person name="Martin F.M."/>
            <person name="Grigoriev I.V."/>
            <person name="Hibbett D.S."/>
        </authorList>
    </citation>
    <scope>NUCLEOTIDE SEQUENCE [LARGE SCALE GENOMIC DNA]</scope>
    <source>
        <strain evidence="13 14">HHB12733</strain>
    </source>
</reference>
<dbReference type="EMBL" id="KV423936">
    <property type="protein sequence ID" value="KZT59864.1"/>
    <property type="molecule type" value="Genomic_DNA"/>
</dbReference>
<comment type="catalytic activity">
    <reaction evidence="7">
        <text>L-glutamate 5-semialdehyde + phosphate + NADP(+) = L-glutamyl 5-phosphate + NADPH + H(+)</text>
        <dbReference type="Rhea" id="RHEA:19541"/>
        <dbReference type="ChEBI" id="CHEBI:15378"/>
        <dbReference type="ChEBI" id="CHEBI:43474"/>
        <dbReference type="ChEBI" id="CHEBI:57783"/>
        <dbReference type="ChEBI" id="CHEBI:58066"/>
        <dbReference type="ChEBI" id="CHEBI:58274"/>
        <dbReference type="ChEBI" id="CHEBI:58349"/>
        <dbReference type="EC" id="1.2.1.41"/>
    </reaction>
</comment>
<dbReference type="PROSITE" id="PS01223">
    <property type="entry name" value="PROA"/>
    <property type="match status" value="1"/>
</dbReference>
<sequence>MATTNGHTNGAPKSAEEIAKAAKKAFEASQLVTTEQRNEVLESIRKALLESKDKVFEANKLDLEAAEKEVQAGRLSQQLLKRLDLTKGSKFDDMLQGISDVAALPDPTGQVTYATKLDEEMDLYRVTCPIGVLLVIFESRPEVVVNITALAIKSGNAAILKGGKESLHTASLLTSIIQSALSTSPLAPAFIQSVQTRQEISALLEQDRYIDLVIPRGSNALVRSIQQASRIAVMGHADGLCAVYLDDSADETKAVRVVVDAKCDYPSACNSAETLLVHESLLTTVWPKVALALMEKGVQLRCDATSLAGLRSSQEVSSSKLSSSLIREVAPEDYDTEFLDLVLAVKTVSSLPEAVQHINGHSSHHTDAIVTEDAANGATFCRAVDSAGTFINASTRFADGFRFGLGTEVGISTGRTHARGPVGLEGLVIYKYMIRSADGQGSVAGEFGTGKKPFLHQQMQGITRLPF</sequence>
<evidence type="ECO:0000256" key="1">
    <source>
        <dbReference type="ARBA" id="ARBA00004985"/>
    </source>
</evidence>
<evidence type="ECO:0000256" key="4">
    <source>
        <dbReference type="ARBA" id="ARBA00022650"/>
    </source>
</evidence>
<evidence type="ECO:0000256" key="6">
    <source>
        <dbReference type="ARBA" id="ARBA00023002"/>
    </source>
</evidence>
<dbReference type="AlphaFoldDB" id="A0A165HX87"/>
<dbReference type="GO" id="GO:0050661">
    <property type="term" value="F:NADP binding"/>
    <property type="evidence" value="ECO:0007669"/>
    <property type="project" value="InterPro"/>
</dbReference>
<dbReference type="NCBIfam" id="NF001221">
    <property type="entry name" value="PRK00197.1"/>
    <property type="match status" value="1"/>
</dbReference>
<evidence type="ECO:0000256" key="5">
    <source>
        <dbReference type="ARBA" id="ARBA00022857"/>
    </source>
</evidence>